<feature type="compositionally biased region" description="Basic residues" evidence="1">
    <location>
        <begin position="14"/>
        <end position="28"/>
    </location>
</feature>
<gene>
    <name evidence="2" type="ORF">TBRA_LOCUS13265</name>
</gene>
<feature type="compositionally biased region" description="Pro residues" evidence="1">
    <location>
        <begin position="30"/>
        <end position="39"/>
    </location>
</feature>
<proteinExistence type="predicted"/>
<reference evidence="2 3" key="1">
    <citation type="submission" date="2020-02" db="EMBL/GenBank/DDBJ databases">
        <authorList>
            <person name="Ferguson B K."/>
        </authorList>
    </citation>
    <scope>NUCLEOTIDE SEQUENCE [LARGE SCALE GENOMIC DNA]</scope>
</reference>
<evidence type="ECO:0000256" key="1">
    <source>
        <dbReference type="SAM" id="MobiDB-lite"/>
    </source>
</evidence>
<dbReference type="Proteomes" id="UP000479190">
    <property type="component" value="Unassembled WGS sequence"/>
</dbReference>
<keyword evidence="3" id="KW-1185">Reference proteome</keyword>
<protein>
    <submittedName>
        <fullName evidence="2">Uncharacterized protein</fullName>
    </submittedName>
</protein>
<feature type="compositionally biased region" description="Low complexity" evidence="1">
    <location>
        <begin position="1"/>
        <end position="13"/>
    </location>
</feature>
<dbReference type="AlphaFoldDB" id="A0A6H5IXS4"/>
<evidence type="ECO:0000313" key="2">
    <source>
        <dbReference type="EMBL" id="CAB0041599.1"/>
    </source>
</evidence>
<sequence>MCASAPGAPVRGGAARRTRFTNSHRRYKALPPPPPSPPPHRPERAETLPRATTRSSPTRRGRAKNDRTLLFARAAASLYTALFMQQVPRRRFWARVCGKGHECRPCRHEPEALKKSEKIQGCLNCYKSKRLLLRLRADCLRNSIMVMVMVSAQQEELQVELQVEPMQVELQVKAMQEERPVEPMQEELLVKLMPVEPLQLLH</sequence>
<evidence type="ECO:0000313" key="3">
    <source>
        <dbReference type="Proteomes" id="UP000479190"/>
    </source>
</evidence>
<dbReference type="EMBL" id="CADCXV010001127">
    <property type="protein sequence ID" value="CAB0041599.1"/>
    <property type="molecule type" value="Genomic_DNA"/>
</dbReference>
<accession>A0A6H5IXS4</accession>
<feature type="region of interest" description="Disordered" evidence="1">
    <location>
        <begin position="1"/>
        <end position="66"/>
    </location>
</feature>
<organism evidence="2 3">
    <name type="scientific">Trichogramma brassicae</name>
    <dbReference type="NCBI Taxonomy" id="86971"/>
    <lineage>
        <taxon>Eukaryota</taxon>
        <taxon>Metazoa</taxon>
        <taxon>Ecdysozoa</taxon>
        <taxon>Arthropoda</taxon>
        <taxon>Hexapoda</taxon>
        <taxon>Insecta</taxon>
        <taxon>Pterygota</taxon>
        <taxon>Neoptera</taxon>
        <taxon>Endopterygota</taxon>
        <taxon>Hymenoptera</taxon>
        <taxon>Apocrita</taxon>
        <taxon>Proctotrupomorpha</taxon>
        <taxon>Chalcidoidea</taxon>
        <taxon>Trichogrammatidae</taxon>
        <taxon>Trichogramma</taxon>
    </lineage>
</organism>
<name>A0A6H5IXS4_9HYME</name>